<dbReference type="RefSeq" id="WP_110556572.1">
    <property type="nucleotide sequence ID" value="NZ_NKUB01000007.1"/>
</dbReference>
<sequence length="286" mass="30354">MAGAGPVHVIGATGRSGLALCHALGAAGRPVVPVVRSLSRWQATGMTYPARVADLCDDTGRLRAALADATSIILTAHARHLPAVLAAAPETARIVALGSTRIFTRWPDAHGRGVMDGARAFARSGRDGVLLHPTMIYGATGEDNVRRLAALMRRLPVLPLPGGGTSRIQPIWQGDVTRALLAAMDRRWDGPHSMVIAGGDQVTYRDFTRQVALAAGLRPRPVVSLPGWLLMGAARLHLPGLPRIAPAEVRRLMEDKIFDITPMRTQLGLAPTPLAAGLEHTFAHPG</sequence>
<accession>A0A2V4SD66</accession>
<dbReference type="Gene3D" id="3.40.50.720">
    <property type="entry name" value="NAD(P)-binding Rossmann-like Domain"/>
    <property type="match status" value="2"/>
</dbReference>
<dbReference type="AlphaFoldDB" id="A0A2V4SD66"/>
<comment type="caution">
    <text evidence="1">The sequence shown here is derived from an EMBL/GenBank/DDBJ whole genome shotgun (WGS) entry which is preliminary data.</text>
</comment>
<evidence type="ECO:0000313" key="1">
    <source>
        <dbReference type="EMBL" id="PYD69868.1"/>
    </source>
</evidence>
<keyword evidence="1" id="KW-0830">Ubiquinone</keyword>
<proteinExistence type="predicted"/>
<reference evidence="1 2" key="1">
    <citation type="submission" date="2017-07" db="EMBL/GenBank/DDBJ databases">
        <title>A draft genome sequence of Komagataeibacter swingsii LMG 22125.</title>
        <authorList>
            <person name="Skraban J."/>
            <person name="Cleenwerck I."/>
            <person name="Vandamme P."/>
            <person name="Trcek J."/>
        </authorList>
    </citation>
    <scope>NUCLEOTIDE SEQUENCE [LARGE SCALE GENOMIC DNA]</scope>
    <source>
        <strain evidence="1 2">LMG 22125</strain>
    </source>
</reference>
<dbReference type="Proteomes" id="UP000247371">
    <property type="component" value="Unassembled WGS sequence"/>
</dbReference>
<keyword evidence="2" id="KW-1185">Reference proteome</keyword>
<protein>
    <submittedName>
        <fullName evidence="1">NADH-ubiquinone oxidoreductase</fullName>
    </submittedName>
</protein>
<dbReference type="SUPFAM" id="SSF51735">
    <property type="entry name" value="NAD(P)-binding Rossmann-fold domains"/>
    <property type="match status" value="1"/>
</dbReference>
<dbReference type="InterPro" id="IPR036291">
    <property type="entry name" value="NAD(P)-bd_dom_sf"/>
</dbReference>
<evidence type="ECO:0000313" key="2">
    <source>
        <dbReference type="Proteomes" id="UP000247371"/>
    </source>
</evidence>
<name>A0A2V4SD66_9PROT</name>
<dbReference type="EMBL" id="NKUB01000007">
    <property type="protein sequence ID" value="PYD69868.1"/>
    <property type="molecule type" value="Genomic_DNA"/>
</dbReference>
<gene>
    <name evidence="1" type="ORF">CFR76_07485</name>
</gene>
<organism evidence="1 2">
    <name type="scientific">Komagataeibacter swingsii</name>
    <dbReference type="NCBI Taxonomy" id="215220"/>
    <lineage>
        <taxon>Bacteria</taxon>
        <taxon>Pseudomonadati</taxon>
        <taxon>Pseudomonadota</taxon>
        <taxon>Alphaproteobacteria</taxon>
        <taxon>Acetobacterales</taxon>
        <taxon>Acetobacteraceae</taxon>
        <taxon>Komagataeibacter</taxon>
    </lineage>
</organism>